<keyword evidence="1" id="KW-0175">Coiled coil</keyword>
<evidence type="ECO:0000313" key="2">
    <source>
        <dbReference type="EMBL" id="SCM76191.1"/>
    </source>
</evidence>
<protein>
    <recommendedName>
        <fullName evidence="3">YtxH domain-containing protein</fullName>
    </recommendedName>
</protein>
<evidence type="ECO:0000256" key="1">
    <source>
        <dbReference type="SAM" id="Coils"/>
    </source>
</evidence>
<proteinExistence type="predicted"/>
<evidence type="ECO:0008006" key="3">
    <source>
        <dbReference type="Google" id="ProtNLM"/>
    </source>
</evidence>
<feature type="coiled-coil region" evidence="1">
    <location>
        <begin position="81"/>
        <end position="108"/>
    </location>
</feature>
<reference evidence="2" key="1">
    <citation type="submission" date="2016-08" db="EMBL/GenBank/DDBJ databases">
        <authorList>
            <person name="Seilhamer J.J."/>
        </authorList>
    </citation>
    <scope>NUCLEOTIDE SEQUENCE</scope>
    <source>
        <strain evidence="2">86</strain>
    </source>
</reference>
<name>A0A212LF53_9HYPH</name>
<gene>
    <name evidence="2" type="ORF">KL86PLE_30638</name>
</gene>
<dbReference type="RefSeq" id="WP_100079558.1">
    <property type="nucleotide sequence ID" value="NZ_LT608334.1"/>
</dbReference>
<accession>A0A212LF53</accession>
<dbReference type="EMBL" id="FMJD01000007">
    <property type="protein sequence ID" value="SCM76191.1"/>
    <property type="molecule type" value="Genomic_DNA"/>
</dbReference>
<organism evidence="2">
    <name type="scientific">uncultured Pleomorphomonas sp</name>
    <dbReference type="NCBI Taxonomy" id="442121"/>
    <lineage>
        <taxon>Bacteria</taxon>
        <taxon>Pseudomonadati</taxon>
        <taxon>Pseudomonadota</taxon>
        <taxon>Alphaproteobacteria</taxon>
        <taxon>Hyphomicrobiales</taxon>
        <taxon>Pleomorphomonadaceae</taxon>
        <taxon>Pleomorphomonas</taxon>
        <taxon>environmental samples</taxon>
    </lineage>
</organism>
<sequence length="110" mass="11760">MAKKNRKLKKLKKQLKALNAGMPQAMAPAGSGGIVAGLGRLLPSRRSDQFLLGLVLGGAGAYVLSDEALRGRIMKSWMRLYAGMASGIEEMKEQMEDIKAELAAEQDGAV</sequence>
<dbReference type="AlphaFoldDB" id="A0A212LF53"/>